<gene>
    <name evidence="5" type="ordered locus">PAS_chr2-1_0011</name>
</gene>
<dbReference type="CDD" id="cd03221">
    <property type="entry name" value="ABCF_EF-3"/>
    <property type="match status" value="2"/>
</dbReference>
<dbReference type="GeneID" id="8198130"/>
<evidence type="ECO:0000256" key="2">
    <source>
        <dbReference type="ARBA" id="ARBA00022741"/>
    </source>
</evidence>
<dbReference type="InterPro" id="IPR017871">
    <property type="entry name" value="ABC_transporter-like_CS"/>
</dbReference>
<dbReference type="AlphaFoldDB" id="C4QZD6"/>
<feature type="domain" description="ABC transporter" evidence="4">
    <location>
        <begin position="140"/>
        <end position="385"/>
    </location>
</feature>
<organism evidence="5 6">
    <name type="scientific">Komagataella phaffii (strain GS115 / ATCC 20864)</name>
    <name type="common">Yeast</name>
    <name type="synonym">Pichia pastoris</name>
    <dbReference type="NCBI Taxonomy" id="644223"/>
    <lineage>
        <taxon>Eukaryota</taxon>
        <taxon>Fungi</taxon>
        <taxon>Dikarya</taxon>
        <taxon>Ascomycota</taxon>
        <taxon>Saccharomycotina</taxon>
        <taxon>Pichiomycetes</taxon>
        <taxon>Pichiales</taxon>
        <taxon>Pichiaceae</taxon>
        <taxon>Komagataella</taxon>
    </lineage>
</organism>
<dbReference type="GO" id="GO:0005524">
    <property type="term" value="F:ATP binding"/>
    <property type="evidence" value="ECO:0007669"/>
    <property type="project" value="UniProtKB-KW"/>
</dbReference>
<dbReference type="InterPro" id="IPR003439">
    <property type="entry name" value="ABC_transporter-like_ATP-bd"/>
</dbReference>
<dbReference type="InterPro" id="IPR050611">
    <property type="entry name" value="ABCF"/>
</dbReference>
<name>C4QZD6_KOMPG</name>
<dbReference type="SMR" id="C4QZD6"/>
<dbReference type="PANTHER" id="PTHR19211:SF14">
    <property type="entry name" value="ATP-BINDING CASSETTE SUB-FAMILY F MEMBER 1"/>
    <property type="match status" value="1"/>
</dbReference>
<dbReference type="InterPro" id="IPR003593">
    <property type="entry name" value="AAA+_ATPase"/>
</dbReference>
<dbReference type="PANTHER" id="PTHR19211">
    <property type="entry name" value="ATP-BINDING TRANSPORT PROTEIN-RELATED"/>
    <property type="match status" value="1"/>
</dbReference>
<dbReference type="PROSITE" id="PS50893">
    <property type="entry name" value="ABC_TRANSPORTER_2"/>
    <property type="match status" value="2"/>
</dbReference>
<sequence length="666" mass="74590">MNTETLSRTELIVQGGHNVIIYNEAKKLKAEVILNNAQGVGKHYKDLDVSMDGADLSYVRSLGPESQTLHVDVCLDKHGEPVKLVICKNASPFVNVEKVSQENLPEKELEKQLLKSSLSPLHGYGIYYRDFVSSSGTIGISVCNLDLSFEKKCLFAGLDFSLSLGDKVTIVGDNGSGKTTFLKLISGIEEYTYSGSVVIEGRIAYLPQHFEDVSGDDLAIVTLLRSLYDPDIDEFLTKPHKPFASEWLQELNTLGGHETFKQANHIGLSTDLLKMPFKFLSGGEKTKVMLCALSILEPDIILLDEPTNCLDWRGIEWLESFLKNFDGGVVMVTHDRSLINAVSNRISELSPHTKKFTHFKGQYKHYVEEEDKRWQRQIEERKHQEKELKKLTLKANQAKGKVKSRIVRSGTDRDKLSYNNKEQRAQKGVNRAFAQLSDKVEQLTDDLVDVIPERRHISFDFEDSPAFSASILNIEVSKVSKSFESPLFENISFTLSKGDRLIIQGPNGSGKSTLMKIIMSLIKPDEGSVTISGNAKIGYLDQEQESLPLDKSPISLLKKDSSINATDANAITNLRNFGIYTWHDLKNSLRTLSIGCRRKAQLCQLILRGSSILLLDEPSNHIDFPSLEFIEDALLTFPGIIIAATHDRYFTEKVGTRILDLADYKA</sequence>
<evidence type="ECO:0000256" key="1">
    <source>
        <dbReference type="ARBA" id="ARBA00022737"/>
    </source>
</evidence>
<keyword evidence="3 5" id="KW-0067">ATP-binding</keyword>
<dbReference type="SUPFAM" id="SSF52540">
    <property type="entry name" value="P-loop containing nucleoside triphosphate hydrolases"/>
    <property type="match status" value="2"/>
</dbReference>
<reference evidence="5 6" key="1">
    <citation type="journal article" date="2009" name="Nat. Biotechnol.">
        <title>Genome sequence of the recombinant protein production host Pichia pastoris.</title>
        <authorList>
            <person name="De Schutter K."/>
            <person name="Lin Y.C."/>
            <person name="Tiels P."/>
            <person name="Van Hecke A."/>
            <person name="Glinka S."/>
            <person name="Weber-Lehmann J."/>
            <person name="Rouze P."/>
            <person name="Van de Peer Y."/>
            <person name="Callewaert N."/>
        </authorList>
    </citation>
    <scope>NUCLEOTIDE SEQUENCE [LARGE SCALE GENOMIC DNA]</scope>
    <source>
        <strain evidence="6">GS115 / ATCC 20864</strain>
    </source>
</reference>
<dbReference type="SMART" id="SM00382">
    <property type="entry name" value="AAA"/>
    <property type="match status" value="2"/>
</dbReference>
<dbReference type="STRING" id="644223.C4QZD6"/>
<dbReference type="Pfam" id="PF00005">
    <property type="entry name" value="ABC_tran"/>
    <property type="match status" value="2"/>
</dbReference>
<evidence type="ECO:0000313" key="6">
    <source>
        <dbReference type="Proteomes" id="UP000000314"/>
    </source>
</evidence>
<dbReference type="PROSITE" id="PS00211">
    <property type="entry name" value="ABC_TRANSPORTER_1"/>
    <property type="match status" value="1"/>
</dbReference>
<dbReference type="KEGG" id="ppa:PAS_chr2-1_0011"/>
<dbReference type="Proteomes" id="UP000000314">
    <property type="component" value="Chromosome 2"/>
</dbReference>
<dbReference type="GO" id="GO:0016887">
    <property type="term" value="F:ATP hydrolysis activity"/>
    <property type="evidence" value="ECO:0007669"/>
    <property type="project" value="InterPro"/>
</dbReference>
<dbReference type="OMA" id="GQQARFQ"/>
<proteinExistence type="predicted"/>
<keyword evidence="6" id="KW-1185">Reference proteome</keyword>
<evidence type="ECO:0000313" key="5">
    <source>
        <dbReference type="EMBL" id="CAY68610.1"/>
    </source>
</evidence>
<keyword evidence="1" id="KW-0677">Repeat</keyword>
<accession>C4QZD6</accession>
<dbReference type="EMBL" id="FN392320">
    <property type="protein sequence ID" value="CAY68610.1"/>
    <property type="molecule type" value="Genomic_DNA"/>
</dbReference>
<dbReference type="Gene3D" id="3.40.50.300">
    <property type="entry name" value="P-loop containing nucleotide triphosphate hydrolases"/>
    <property type="match status" value="2"/>
</dbReference>
<dbReference type="FunFam" id="3.40.50.300:FF:000011">
    <property type="entry name" value="Putative ABC transporter ATP-binding component"/>
    <property type="match status" value="1"/>
</dbReference>
<keyword evidence="2" id="KW-0547">Nucleotide-binding</keyword>
<dbReference type="HOGENOM" id="CLU_000604_36_0_1"/>
<evidence type="ECO:0000256" key="3">
    <source>
        <dbReference type="ARBA" id="ARBA00022840"/>
    </source>
</evidence>
<dbReference type="eggNOG" id="KOG0927">
    <property type="taxonomic scope" value="Eukaryota"/>
</dbReference>
<dbReference type="RefSeq" id="XP_002490890.1">
    <property type="nucleotide sequence ID" value="XM_002490845.1"/>
</dbReference>
<dbReference type="InParanoid" id="C4QZD6"/>
<protein>
    <submittedName>
        <fullName evidence="5">ATPase of the ATP-binding cassette (ABC) family involved in 40S and 60S ribosome biogenesis, has sim</fullName>
    </submittedName>
</protein>
<dbReference type="InterPro" id="IPR027417">
    <property type="entry name" value="P-loop_NTPase"/>
</dbReference>
<feature type="domain" description="ABC transporter" evidence="4">
    <location>
        <begin position="471"/>
        <end position="666"/>
    </location>
</feature>
<evidence type="ECO:0000259" key="4">
    <source>
        <dbReference type="PROSITE" id="PS50893"/>
    </source>
</evidence>
<dbReference type="OrthoDB" id="6500128at2759"/>